<evidence type="ECO:0000313" key="1">
    <source>
        <dbReference type="EMBL" id="QBQ17754.1"/>
    </source>
</evidence>
<reference evidence="1 2" key="1">
    <citation type="submission" date="2019-03" db="EMBL/GenBank/DDBJ databases">
        <title>Complete genome sequence of two outbreak-associated Acinetobacter haemolyticus strains.</title>
        <authorList>
            <person name="Bai L."/>
            <person name="Zhang S.-C."/>
            <person name="Deng Y."/>
            <person name="Song C.-C."/>
            <person name="Kang G.-B."/>
            <person name="Dong Y."/>
            <person name="Wang Y."/>
            <person name="Gao F."/>
            <person name="Huang H."/>
        </authorList>
    </citation>
    <scope>NUCLEOTIDE SEQUENCE [LARGE SCALE GENOMIC DNA]</scope>
    <source>
        <strain evidence="1 2">TJR01</strain>
    </source>
</reference>
<proteinExistence type="predicted"/>
<dbReference type="EMBL" id="CP038009">
    <property type="protein sequence ID" value="QBQ17754.1"/>
    <property type="molecule type" value="Genomic_DNA"/>
</dbReference>
<dbReference type="AlphaFoldDB" id="A0A3R9QZ35"/>
<accession>A0A3R9QZ35</accession>
<sequence length="235" mass="28233">MNTIKSIPNKKLTNFLRIVYFFYFTCFINVIITLPIIFYKSEQWLKSYLFLLIIISFGLSALIWWYVFKVATLKKIFKNQVCSYSIDDLGFHHHLFGGGKRSILFDQLNHDVNRSNYDIYIVNYSKLPSSLYVYINNVDLNKVVIKQLYFQLGGFVGEYVIKNSHELACEFFKRLHQRRPDITVSPEIFYRLNIHPEHFNFDHDVYRLKKRIRIWAFGIATIFLICIFLFIYYKH</sequence>
<dbReference type="RefSeq" id="WP_125501778.1">
    <property type="nucleotide sequence ID" value="NZ_JBIMDL010000031.1"/>
</dbReference>
<gene>
    <name evidence="1" type="ORF">AHTJR_11475</name>
</gene>
<protein>
    <submittedName>
        <fullName evidence="1">Uncharacterized protein</fullName>
    </submittedName>
</protein>
<name>A0A3R9QZ35_ACIHA</name>
<dbReference type="Proteomes" id="UP000294395">
    <property type="component" value="Chromosome"/>
</dbReference>
<organism evidence="1 2">
    <name type="scientific">Acinetobacter haemolyticus</name>
    <dbReference type="NCBI Taxonomy" id="29430"/>
    <lineage>
        <taxon>Bacteria</taxon>
        <taxon>Pseudomonadati</taxon>
        <taxon>Pseudomonadota</taxon>
        <taxon>Gammaproteobacteria</taxon>
        <taxon>Moraxellales</taxon>
        <taxon>Moraxellaceae</taxon>
        <taxon>Acinetobacter</taxon>
    </lineage>
</organism>
<evidence type="ECO:0000313" key="2">
    <source>
        <dbReference type="Proteomes" id="UP000294395"/>
    </source>
</evidence>